<evidence type="ECO:0000256" key="3">
    <source>
        <dbReference type="ARBA" id="ARBA00022502"/>
    </source>
</evidence>
<evidence type="ECO:0000256" key="6">
    <source>
        <dbReference type="ARBA" id="ARBA00022989"/>
    </source>
</evidence>
<evidence type="ECO:0000256" key="7">
    <source>
        <dbReference type="ARBA" id="ARBA00023136"/>
    </source>
</evidence>
<dbReference type="GeneID" id="28818942"/>
<dbReference type="RefSeq" id="XP_018072767.1">
    <property type="nucleotide sequence ID" value="XM_018209216.1"/>
</dbReference>
<evidence type="ECO:0000313" key="10">
    <source>
        <dbReference type="Proteomes" id="UP000070700"/>
    </source>
</evidence>
<comment type="subcellular location">
    <subcellularLocation>
        <location evidence="1">Endoplasmic reticulum membrane</location>
        <topology evidence="1">Multi-pass membrane protein</topology>
    </subcellularLocation>
</comment>
<organism evidence="9 10">
    <name type="scientific">Mollisia scopiformis</name>
    <name type="common">Conifer needle endophyte fungus</name>
    <name type="synonym">Phialocephala scopiformis</name>
    <dbReference type="NCBI Taxonomy" id="149040"/>
    <lineage>
        <taxon>Eukaryota</taxon>
        <taxon>Fungi</taxon>
        <taxon>Dikarya</taxon>
        <taxon>Ascomycota</taxon>
        <taxon>Pezizomycotina</taxon>
        <taxon>Leotiomycetes</taxon>
        <taxon>Helotiales</taxon>
        <taxon>Mollisiaceae</taxon>
        <taxon>Mollisia</taxon>
    </lineage>
</organism>
<feature type="transmembrane region" description="Helical" evidence="8">
    <location>
        <begin position="145"/>
        <end position="162"/>
    </location>
</feature>
<keyword evidence="3" id="KW-0337">GPI-anchor biosynthesis</keyword>
<dbReference type="InParanoid" id="A0A194XF66"/>
<gene>
    <name evidence="9" type="ORF">LY89DRAFT_583508</name>
</gene>
<dbReference type="KEGG" id="psco:LY89DRAFT_583508"/>
<dbReference type="Pfam" id="PF06699">
    <property type="entry name" value="PIG-F"/>
    <property type="match status" value="1"/>
</dbReference>
<keyword evidence="5" id="KW-0256">Endoplasmic reticulum</keyword>
<dbReference type="GO" id="GO:0006506">
    <property type="term" value="P:GPI anchor biosynthetic process"/>
    <property type="evidence" value="ECO:0007669"/>
    <property type="project" value="UniProtKB-UniPathway"/>
</dbReference>
<protein>
    <recommendedName>
        <fullName evidence="11">Glycosylphosphatidylinositol anchor biosynthesis protein 11</fullName>
    </recommendedName>
</protein>
<dbReference type="AlphaFoldDB" id="A0A194XF66"/>
<dbReference type="STRING" id="149040.A0A194XF66"/>
<feature type="transmembrane region" description="Helical" evidence="8">
    <location>
        <begin position="64"/>
        <end position="88"/>
    </location>
</feature>
<keyword evidence="7 8" id="KW-0472">Membrane</keyword>
<dbReference type="UniPathway" id="UPA00196"/>
<feature type="transmembrane region" description="Helical" evidence="8">
    <location>
        <begin position="209"/>
        <end position="235"/>
    </location>
</feature>
<dbReference type="Proteomes" id="UP000070700">
    <property type="component" value="Unassembled WGS sequence"/>
</dbReference>
<evidence type="ECO:0000256" key="2">
    <source>
        <dbReference type="ARBA" id="ARBA00004687"/>
    </source>
</evidence>
<name>A0A194XF66_MOLSC</name>
<feature type="transmembrane region" description="Helical" evidence="8">
    <location>
        <begin position="109"/>
        <end position="133"/>
    </location>
</feature>
<evidence type="ECO:0000313" key="9">
    <source>
        <dbReference type="EMBL" id="KUJ18412.1"/>
    </source>
</evidence>
<dbReference type="GO" id="GO:0005789">
    <property type="term" value="C:endoplasmic reticulum membrane"/>
    <property type="evidence" value="ECO:0007669"/>
    <property type="project" value="UniProtKB-SubCell"/>
</dbReference>
<accession>A0A194XF66</accession>
<comment type="pathway">
    <text evidence="2">Glycolipid biosynthesis; glycosylphosphatidylinositol-anchor biosynthesis.</text>
</comment>
<proteinExistence type="predicted"/>
<evidence type="ECO:0000256" key="8">
    <source>
        <dbReference type="SAM" id="Phobius"/>
    </source>
</evidence>
<evidence type="ECO:0000256" key="1">
    <source>
        <dbReference type="ARBA" id="ARBA00004477"/>
    </source>
</evidence>
<evidence type="ECO:0008006" key="11">
    <source>
        <dbReference type="Google" id="ProtNLM"/>
    </source>
</evidence>
<dbReference type="OrthoDB" id="17366at2759"/>
<keyword evidence="4 8" id="KW-0812">Transmembrane</keyword>
<feature type="transmembrane region" description="Helical" evidence="8">
    <location>
        <begin position="183"/>
        <end position="203"/>
    </location>
</feature>
<dbReference type="EMBL" id="KQ947413">
    <property type="protein sequence ID" value="KUJ18412.1"/>
    <property type="molecule type" value="Genomic_DNA"/>
</dbReference>
<keyword evidence="6 8" id="KW-1133">Transmembrane helix</keyword>
<dbReference type="FunCoup" id="A0A194XF66">
    <property type="interactions" value="163"/>
</dbReference>
<sequence>MSTLSPSSQATPTKPSLPIDLLPIDLARLVSQAHPALLLAAYYIRFPVLVADPVSTLLQTLLPVAAIQVVYAVICLPAVGSNAKPALVKKAKLNASKKGAEPSQVTGKAFTAIFSLLLSLLTTLPLFALQILFGAPVTSHLPHTALSSAHISLLALFPLFYVHGTSASKWREIVSIYSPIDEVFGGSLGALLGAWLGAVPIPLDWDRAWQAWPITVVTGAYIGYGVGKMVGGWLLRGKRVEFE</sequence>
<reference evidence="9 10" key="1">
    <citation type="submission" date="2015-10" db="EMBL/GenBank/DDBJ databases">
        <title>Full genome of DAOMC 229536 Phialocephala scopiformis, a fungal endophyte of spruce producing the potent anti-insectan compound rugulosin.</title>
        <authorList>
            <consortium name="DOE Joint Genome Institute"/>
            <person name="Walker A.K."/>
            <person name="Frasz S.L."/>
            <person name="Seifert K.A."/>
            <person name="Miller J.D."/>
            <person name="Mondo S.J."/>
            <person name="Labutti K."/>
            <person name="Lipzen A."/>
            <person name="Dockter R."/>
            <person name="Kennedy M."/>
            <person name="Grigoriev I.V."/>
            <person name="Spatafora J.W."/>
        </authorList>
    </citation>
    <scope>NUCLEOTIDE SEQUENCE [LARGE SCALE GENOMIC DNA]</scope>
    <source>
        <strain evidence="9 10">CBS 120377</strain>
    </source>
</reference>
<evidence type="ECO:0000256" key="5">
    <source>
        <dbReference type="ARBA" id="ARBA00022824"/>
    </source>
</evidence>
<keyword evidence="10" id="KW-1185">Reference proteome</keyword>
<dbReference type="InterPro" id="IPR009580">
    <property type="entry name" value="GPI_biosynthesis_protein_Pig-F"/>
</dbReference>
<evidence type="ECO:0000256" key="4">
    <source>
        <dbReference type="ARBA" id="ARBA00022692"/>
    </source>
</evidence>